<dbReference type="EMBL" id="BAABFL010000377">
    <property type="protein sequence ID" value="GAA4650235.1"/>
    <property type="molecule type" value="Genomic_DNA"/>
</dbReference>
<keyword evidence="5" id="KW-1185">Reference proteome</keyword>
<sequence length="273" mass="30831">MSDAEKPLNKKDKNRLKDGRGTGNGVDYVAFIRVGEFDSSGESVRVKSTSVGRVHHFHSGIELAAFLIFDRNRTTVDIREQYPIPLDDTLNICRQLGIRHPQTKGELHIVSTDLLIDLRGGKQIAIAVKNAKDLDDERILEKLQIEKAYWEGTGVNWYVFTEREVSAALKANLKWLKPFLDIDTQKAYSLTEDDAYSLISRIQQYPNNLVTKLCGRLDDEYQVEPGFHIEALRFSVALGYIEAPIDKHFTEWVCAELIDSVGGIARRGSSYAS</sequence>
<feature type="region of interest" description="Disordered" evidence="1">
    <location>
        <begin position="1"/>
        <end position="20"/>
    </location>
</feature>
<feature type="domain" description="TnsA endonuclease N-terminal" evidence="3">
    <location>
        <begin position="72"/>
        <end position="162"/>
    </location>
</feature>
<dbReference type="SUPFAM" id="SSF52980">
    <property type="entry name" value="Restriction endonuclease-like"/>
    <property type="match status" value="1"/>
</dbReference>
<dbReference type="RefSeq" id="WP_345196355.1">
    <property type="nucleotide sequence ID" value="NZ_BAABFL010000377.1"/>
</dbReference>
<evidence type="ECO:0000313" key="4">
    <source>
        <dbReference type="EMBL" id="GAA4650235.1"/>
    </source>
</evidence>
<dbReference type="Gene3D" id="3.40.1350.10">
    <property type="match status" value="1"/>
</dbReference>
<dbReference type="InterPro" id="IPR011335">
    <property type="entry name" value="Restrct_endonuc-II-like"/>
</dbReference>
<name>A0ABP8V2C0_9GAMM</name>
<evidence type="ECO:0000313" key="5">
    <source>
        <dbReference type="Proteomes" id="UP001500604"/>
    </source>
</evidence>
<keyword evidence="4" id="KW-0540">Nuclease</keyword>
<evidence type="ECO:0000256" key="1">
    <source>
        <dbReference type="SAM" id="MobiDB-lite"/>
    </source>
</evidence>
<dbReference type="Pfam" id="PF08722">
    <property type="entry name" value="Tn7_TnsA-like_N"/>
    <property type="match status" value="1"/>
</dbReference>
<dbReference type="InterPro" id="IPR036388">
    <property type="entry name" value="WH-like_DNA-bd_sf"/>
</dbReference>
<dbReference type="Proteomes" id="UP001500604">
    <property type="component" value="Unassembled WGS sequence"/>
</dbReference>
<dbReference type="SUPFAM" id="SSF46785">
    <property type="entry name" value="Winged helix' DNA-binding domain"/>
    <property type="match status" value="1"/>
</dbReference>
<organism evidence="4 5">
    <name type="scientific">Kistimonas scapharcae</name>
    <dbReference type="NCBI Taxonomy" id="1036133"/>
    <lineage>
        <taxon>Bacteria</taxon>
        <taxon>Pseudomonadati</taxon>
        <taxon>Pseudomonadota</taxon>
        <taxon>Gammaproteobacteria</taxon>
        <taxon>Oceanospirillales</taxon>
        <taxon>Endozoicomonadaceae</taxon>
        <taxon>Kistimonas</taxon>
    </lineage>
</organism>
<evidence type="ECO:0000259" key="3">
    <source>
        <dbReference type="Pfam" id="PF08722"/>
    </source>
</evidence>
<dbReference type="CDD" id="cd22362">
    <property type="entry name" value="TnsA_endonuclease-like"/>
    <property type="match status" value="1"/>
</dbReference>
<dbReference type="InterPro" id="IPR014833">
    <property type="entry name" value="TnsA_N"/>
</dbReference>
<protein>
    <submittedName>
        <fullName evidence="4">TnsA endonuclease N-terminal domain-containing protein</fullName>
    </submittedName>
</protein>
<dbReference type="GO" id="GO:0004519">
    <property type="term" value="F:endonuclease activity"/>
    <property type="evidence" value="ECO:0007669"/>
    <property type="project" value="UniProtKB-KW"/>
</dbReference>
<dbReference type="InterPro" id="IPR036390">
    <property type="entry name" value="WH_DNA-bd_sf"/>
</dbReference>
<evidence type="ECO:0000259" key="2">
    <source>
        <dbReference type="Pfam" id="PF08721"/>
    </source>
</evidence>
<gene>
    <name evidence="4" type="ORF">GCM10023116_25180</name>
</gene>
<feature type="domain" description="TnsA endonuclease C-terminal" evidence="2">
    <location>
        <begin position="164"/>
        <end position="242"/>
    </location>
</feature>
<dbReference type="Pfam" id="PF08721">
    <property type="entry name" value="Tn7_Tnp_TnsA_C"/>
    <property type="match status" value="1"/>
</dbReference>
<dbReference type="InterPro" id="IPR014832">
    <property type="entry name" value="TnsA_C"/>
</dbReference>
<keyword evidence="4" id="KW-0378">Hydrolase</keyword>
<reference evidence="5" key="1">
    <citation type="journal article" date="2019" name="Int. J. Syst. Evol. Microbiol.">
        <title>The Global Catalogue of Microorganisms (GCM) 10K type strain sequencing project: providing services to taxonomists for standard genome sequencing and annotation.</title>
        <authorList>
            <consortium name="The Broad Institute Genomics Platform"/>
            <consortium name="The Broad Institute Genome Sequencing Center for Infectious Disease"/>
            <person name="Wu L."/>
            <person name="Ma J."/>
        </authorList>
    </citation>
    <scope>NUCLEOTIDE SEQUENCE [LARGE SCALE GENOMIC DNA]</scope>
    <source>
        <strain evidence="5">JCM 17805</strain>
    </source>
</reference>
<dbReference type="InterPro" id="IPR011856">
    <property type="entry name" value="tRNA_endonuc-like_dom_sf"/>
</dbReference>
<accession>A0ABP8V2C0</accession>
<comment type="caution">
    <text evidence="4">The sequence shown here is derived from an EMBL/GenBank/DDBJ whole genome shotgun (WGS) entry which is preliminary data.</text>
</comment>
<keyword evidence="4" id="KW-0255">Endonuclease</keyword>
<proteinExistence type="predicted"/>
<dbReference type="Gene3D" id="1.10.10.10">
    <property type="entry name" value="Winged helix-like DNA-binding domain superfamily/Winged helix DNA-binding domain"/>
    <property type="match status" value="1"/>
</dbReference>